<comment type="caution">
    <text evidence="1">The sequence shown here is derived from an EMBL/GenBank/DDBJ whole genome shotgun (WGS) entry which is preliminary data.</text>
</comment>
<dbReference type="EMBL" id="WEGJ01000049">
    <property type="protein sequence ID" value="MQY16245.1"/>
    <property type="molecule type" value="Genomic_DNA"/>
</dbReference>
<accession>A0A7K0CRX0</accession>
<sequence>MTNVPTAVVDSLHGLAFGDAFGDRWFGILRRNGDAALAARTLPEGTAVAVE</sequence>
<dbReference type="Proteomes" id="UP000466345">
    <property type="component" value="Unassembled WGS sequence"/>
</dbReference>
<dbReference type="AlphaFoldDB" id="A0A7K0CRX0"/>
<organism evidence="1 2">
    <name type="scientific">Streptomyces smaragdinus</name>
    <dbReference type="NCBI Taxonomy" id="2585196"/>
    <lineage>
        <taxon>Bacteria</taxon>
        <taxon>Bacillati</taxon>
        <taxon>Actinomycetota</taxon>
        <taxon>Actinomycetes</taxon>
        <taxon>Kitasatosporales</taxon>
        <taxon>Streptomycetaceae</taxon>
        <taxon>Streptomyces</taxon>
    </lineage>
</organism>
<evidence type="ECO:0000313" key="1">
    <source>
        <dbReference type="EMBL" id="MQY16245.1"/>
    </source>
</evidence>
<name>A0A7K0CRX0_9ACTN</name>
<proteinExistence type="predicted"/>
<protein>
    <recommendedName>
        <fullName evidence="3">Hydrolase</fullName>
    </recommendedName>
</protein>
<evidence type="ECO:0000313" key="2">
    <source>
        <dbReference type="Proteomes" id="UP000466345"/>
    </source>
</evidence>
<keyword evidence="2" id="KW-1185">Reference proteome</keyword>
<reference evidence="1 2" key="1">
    <citation type="submission" date="2019-10" db="EMBL/GenBank/DDBJ databases">
        <title>Streptomyces smaragdinus sp. nov. and Streptomyces fabii sp. nov., isolated from the gut of fungus growing-termite Macrotermes natalensis.</title>
        <authorList>
            <person name="Schwitalla J."/>
            <person name="Benndorf R."/>
            <person name="Martin K."/>
            <person name="De Beer W."/>
            <person name="Kaster A.-K."/>
            <person name="Vollmers J."/>
            <person name="Poulsen M."/>
            <person name="Beemelmanns C."/>
        </authorList>
    </citation>
    <scope>NUCLEOTIDE SEQUENCE [LARGE SCALE GENOMIC DNA]</scope>
    <source>
        <strain evidence="1 2">RB5</strain>
    </source>
</reference>
<evidence type="ECO:0008006" key="3">
    <source>
        <dbReference type="Google" id="ProtNLM"/>
    </source>
</evidence>
<gene>
    <name evidence="1" type="ORF">SRB5_64430</name>
</gene>